<accession>A0A8T1HC00</accession>
<feature type="region of interest" description="Disordered" evidence="1">
    <location>
        <begin position="1"/>
        <end position="70"/>
    </location>
</feature>
<proteinExistence type="predicted"/>
<dbReference type="EMBL" id="RCMV01001248">
    <property type="protein sequence ID" value="KAG3209538.1"/>
    <property type="molecule type" value="Genomic_DNA"/>
</dbReference>
<comment type="caution">
    <text evidence="2">The sequence shown here is derived from an EMBL/GenBank/DDBJ whole genome shotgun (WGS) entry which is preliminary data.</text>
</comment>
<reference evidence="2" key="1">
    <citation type="submission" date="2018-05" db="EMBL/GenBank/DDBJ databases">
        <title>Effector identification in a new, highly contiguous assembly of the strawberry crown rot pathogen Phytophthora cactorum.</title>
        <authorList>
            <person name="Armitage A.D."/>
            <person name="Nellist C.F."/>
            <person name="Bates H."/>
            <person name="Vickerstaff R.J."/>
            <person name="Harrison R.J."/>
        </authorList>
    </citation>
    <scope>NUCLEOTIDE SEQUENCE</scope>
    <source>
        <strain evidence="2">P421</strain>
    </source>
</reference>
<organism evidence="2 3">
    <name type="scientific">Phytophthora cactorum</name>
    <dbReference type="NCBI Taxonomy" id="29920"/>
    <lineage>
        <taxon>Eukaryota</taxon>
        <taxon>Sar</taxon>
        <taxon>Stramenopiles</taxon>
        <taxon>Oomycota</taxon>
        <taxon>Peronosporomycetes</taxon>
        <taxon>Peronosporales</taxon>
        <taxon>Peronosporaceae</taxon>
        <taxon>Phytophthora</taxon>
    </lineage>
</organism>
<dbReference type="VEuPathDB" id="FungiDB:PC110_g2785"/>
<evidence type="ECO:0000313" key="2">
    <source>
        <dbReference type="EMBL" id="KAG3209538.1"/>
    </source>
</evidence>
<gene>
    <name evidence="2" type="ORF">PC129_g19448</name>
</gene>
<feature type="compositionally biased region" description="Polar residues" evidence="1">
    <location>
        <begin position="1"/>
        <end position="13"/>
    </location>
</feature>
<evidence type="ECO:0000313" key="3">
    <source>
        <dbReference type="Proteomes" id="UP000760860"/>
    </source>
</evidence>
<dbReference type="Proteomes" id="UP000760860">
    <property type="component" value="Unassembled WGS sequence"/>
</dbReference>
<evidence type="ECO:0000256" key="1">
    <source>
        <dbReference type="SAM" id="MobiDB-lite"/>
    </source>
</evidence>
<dbReference type="AlphaFoldDB" id="A0A8T1HC00"/>
<name>A0A8T1HC00_9STRA</name>
<protein>
    <submittedName>
        <fullName evidence="2">Uncharacterized protein</fullName>
    </submittedName>
</protein>
<sequence>MENPSQAHQNVNEPSFKGRSRRAVNERCRLKKKQKREDDPDGSGSAEEEKAAASVSADLEEEKAPAEQHHSYLAPASWPPAAFAYPPQAAPSPIVATSPITHQRAAMKDNDEYILAALGAEIQCLQSSEQNGFFIEEIKVLTNCHVTTMRSKRSAAAQRRPVSGALRAHVVARRVDRHEGVGRYLHLVETSMPSSLGFDPLGLPTFLMMMAIITLPE</sequence>